<comment type="caution">
    <text evidence="3">The sequence shown here is derived from an EMBL/GenBank/DDBJ whole genome shotgun (WGS) entry which is preliminary data.</text>
</comment>
<dbReference type="AlphaFoldDB" id="A0AAN8ZE21"/>
<keyword evidence="4" id="KW-1185">Reference proteome</keyword>
<accession>A0AAN8ZE21</accession>
<proteinExistence type="inferred from homology"/>
<reference evidence="3 4" key="1">
    <citation type="submission" date="2023-12" db="EMBL/GenBank/DDBJ databases">
        <title>A high-quality genome assembly for Dillenia turbinata (Dilleniales).</title>
        <authorList>
            <person name="Chanderbali A."/>
        </authorList>
    </citation>
    <scope>NUCLEOTIDE SEQUENCE [LARGE SCALE GENOMIC DNA]</scope>
    <source>
        <strain evidence="3">LSX21</strain>
        <tissue evidence="3">Leaf</tissue>
    </source>
</reference>
<dbReference type="PANTHER" id="PTHR22835">
    <property type="entry name" value="ZINC FINGER FYVE DOMAIN CONTAINING PROTEIN"/>
    <property type="match status" value="1"/>
</dbReference>
<dbReference type="InterPro" id="IPR036514">
    <property type="entry name" value="SGNH_hydro_sf"/>
</dbReference>
<dbReference type="GO" id="GO:0016788">
    <property type="term" value="F:hydrolase activity, acting on ester bonds"/>
    <property type="evidence" value="ECO:0007669"/>
    <property type="project" value="InterPro"/>
</dbReference>
<name>A0AAN8ZE21_9MAGN</name>
<dbReference type="PANTHER" id="PTHR22835:SF158">
    <property type="entry name" value="GDSL ESTERASE_LIPASE LIP-4-LIKE ISOFORM X1"/>
    <property type="match status" value="1"/>
</dbReference>
<feature type="non-terminal residue" evidence="3">
    <location>
        <position position="355"/>
    </location>
</feature>
<dbReference type="Pfam" id="PF00657">
    <property type="entry name" value="Lipase_GDSL"/>
    <property type="match status" value="2"/>
</dbReference>
<evidence type="ECO:0000313" key="3">
    <source>
        <dbReference type="EMBL" id="KAK6937229.1"/>
    </source>
</evidence>
<protein>
    <submittedName>
        <fullName evidence="3">GDSL lipase/esterase</fullName>
    </submittedName>
</protein>
<organism evidence="3 4">
    <name type="scientific">Dillenia turbinata</name>
    <dbReference type="NCBI Taxonomy" id="194707"/>
    <lineage>
        <taxon>Eukaryota</taxon>
        <taxon>Viridiplantae</taxon>
        <taxon>Streptophyta</taxon>
        <taxon>Embryophyta</taxon>
        <taxon>Tracheophyta</taxon>
        <taxon>Spermatophyta</taxon>
        <taxon>Magnoliopsida</taxon>
        <taxon>eudicotyledons</taxon>
        <taxon>Gunneridae</taxon>
        <taxon>Pentapetalae</taxon>
        <taxon>Dilleniales</taxon>
        <taxon>Dilleniaceae</taxon>
        <taxon>Dillenia</taxon>
    </lineage>
</organism>
<gene>
    <name evidence="3" type="ORF">RJ641_030737</name>
</gene>
<evidence type="ECO:0000256" key="2">
    <source>
        <dbReference type="ARBA" id="ARBA00023180"/>
    </source>
</evidence>
<dbReference type="Gene3D" id="3.40.50.1110">
    <property type="entry name" value="SGNH hydrolase"/>
    <property type="match status" value="2"/>
</dbReference>
<evidence type="ECO:0000256" key="1">
    <source>
        <dbReference type="ARBA" id="ARBA00008668"/>
    </source>
</evidence>
<dbReference type="EMBL" id="JBAMMX010000006">
    <property type="protein sequence ID" value="KAK6937229.1"/>
    <property type="molecule type" value="Genomic_DNA"/>
</dbReference>
<dbReference type="InterPro" id="IPR001087">
    <property type="entry name" value="GDSL"/>
</dbReference>
<keyword evidence="2" id="KW-0325">Glycoprotein</keyword>
<evidence type="ECO:0000313" key="4">
    <source>
        <dbReference type="Proteomes" id="UP001370490"/>
    </source>
</evidence>
<comment type="similarity">
    <text evidence="1">Belongs to the 'GDSL' lipolytic enzyme family.</text>
</comment>
<sequence>MTFFHCLVGRFCDGWLVIDFLCESLHISYLTPYLESLRSNFSNGANFAVSSSSTMPRYANFNLDIQVLQFLCFQGCSVGLRSACSNILAGDDAFQNALYILDTGENDLAHDFFNLLYSQVVKNIPTYIVEIKYAILNVSKHGGRNFWVHNSGPLGCPSMRLAITSKNTSDLDPYGCLQSLNDAAKTFNEKLHLMCDELRVELKNATILSILICLSSDMISLAMPPNMLFNDRAKAFNETLSALCDELRSEIGIATINLYLYGGRKFWVHNTGPLGCAPKELALHPHNKSDLDHIGCLRVHNDVAKAFNIGLDNVCKEMRSVLKDATIVYVDMYTVKYNLFSKHKKYGNKQPFATS</sequence>
<dbReference type="Proteomes" id="UP001370490">
    <property type="component" value="Unassembled WGS sequence"/>
</dbReference>